<evidence type="ECO:0000259" key="2">
    <source>
        <dbReference type="Pfam" id="PF08241"/>
    </source>
</evidence>
<sequence length="278" mass="30070">MTLQDEVARHYTTAGLLDRIDAALKQAGADPAHPTFDDLSPVDEFHTGGIEATTHLIDQLEISSDSIVVDLGCGLGGTARHIVHRYGATVHGVDLTRAFVEVGRVLNDRLGLGERITLEVGDATDPPFADASADLVVMMHVGMNVADKPAIFAQAARLLRPGGRFALFDVMRDEGDEPLVFPLPWSGEPAISHVEPPSVYRRAAQTAGFEEMHEARRRAFALDFFARLRERIAAAGPPPLGIHLLMGDTASEKIANYVANVEAHRIAPIEMIFRKGAA</sequence>
<dbReference type="Gene3D" id="3.40.50.150">
    <property type="entry name" value="Vaccinia Virus protein VP39"/>
    <property type="match status" value="1"/>
</dbReference>
<dbReference type="SUPFAM" id="SSF53335">
    <property type="entry name" value="S-adenosyl-L-methionine-dependent methyltransferases"/>
    <property type="match status" value="1"/>
</dbReference>
<dbReference type="EMBL" id="CP122537">
    <property type="protein sequence ID" value="WGH77897.1"/>
    <property type="molecule type" value="Genomic_DNA"/>
</dbReference>
<evidence type="ECO:0000313" key="4">
    <source>
        <dbReference type="Proteomes" id="UP001243420"/>
    </source>
</evidence>
<keyword evidence="4" id="KW-1185">Reference proteome</keyword>
<dbReference type="EC" id="2.1.1.-" evidence="3"/>
<dbReference type="InterPro" id="IPR050447">
    <property type="entry name" value="Erg6_SMT_methyltransf"/>
</dbReference>
<protein>
    <submittedName>
        <fullName evidence="3">Class I SAM-dependent methyltransferase</fullName>
        <ecNumber evidence="3">2.1.1.-</ecNumber>
    </submittedName>
</protein>
<reference evidence="3 4" key="1">
    <citation type="submission" date="2023-04" db="EMBL/GenBank/DDBJ databases">
        <title>Jannaschia ovalis sp. nov., a marine bacterium isolated from sea tidal flat.</title>
        <authorList>
            <person name="Kwon D.Y."/>
            <person name="Kim J.-J."/>
        </authorList>
    </citation>
    <scope>NUCLEOTIDE SEQUENCE [LARGE SCALE GENOMIC DNA]</scope>
    <source>
        <strain evidence="3 4">GRR-S6-38</strain>
    </source>
</reference>
<dbReference type="InterPro" id="IPR029063">
    <property type="entry name" value="SAM-dependent_MTases_sf"/>
</dbReference>
<proteinExistence type="predicted"/>
<keyword evidence="1 3" id="KW-0808">Transferase</keyword>
<gene>
    <name evidence="3" type="ORF">P8627_12755</name>
</gene>
<accession>A0ABY8LBA3</accession>
<dbReference type="PANTHER" id="PTHR44068">
    <property type="entry name" value="ZGC:194242"/>
    <property type="match status" value="1"/>
</dbReference>
<evidence type="ECO:0000256" key="1">
    <source>
        <dbReference type="ARBA" id="ARBA00022679"/>
    </source>
</evidence>
<dbReference type="RefSeq" id="WP_279964514.1">
    <property type="nucleotide sequence ID" value="NZ_CP122537.1"/>
</dbReference>
<evidence type="ECO:0000313" key="3">
    <source>
        <dbReference type="EMBL" id="WGH77897.1"/>
    </source>
</evidence>
<name>A0ABY8LBA3_9RHOB</name>
<dbReference type="InterPro" id="IPR013216">
    <property type="entry name" value="Methyltransf_11"/>
</dbReference>
<dbReference type="GO" id="GO:0008168">
    <property type="term" value="F:methyltransferase activity"/>
    <property type="evidence" value="ECO:0007669"/>
    <property type="project" value="UniProtKB-KW"/>
</dbReference>
<dbReference type="PANTHER" id="PTHR44068:SF11">
    <property type="entry name" value="GERANYL DIPHOSPHATE 2-C-METHYLTRANSFERASE"/>
    <property type="match status" value="1"/>
</dbReference>
<keyword evidence="3" id="KW-0489">Methyltransferase</keyword>
<dbReference type="GO" id="GO:0032259">
    <property type="term" value="P:methylation"/>
    <property type="evidence" value="ECO:0007669"/>
    <property type="project" value="UniProtKB-KW"/>
</dbReference>
<organism evidence="3 4">
    <name type="scientific">Jannaschia ovalis</name>
    <dbReference type="NCBI Taxonomy" id="3038773"/>
    <lineage>
        <taxon>Bacteria</taxon>
        <taxon>Pseudomonadati</taxon>
        <taxon>Pseudomonadota</taxon>
        <taxon>Alphaproteobacteria</taxon>
        <taxon>Rhodobacterales</taxon>
        <taxon>Roseobacteraceae</taxon>
        <taxon>Jannaschia</taxon>
    </lineage>
</organism>
<dbReference type="Proteomes" id="UP001243420">
    <property type="component" value="Chromosome"/>
</dbReference>
<dbReference type="CDD" id="cd02440">
    <property type="entry name" value="AdoMet_MTases"/>
    <property type="match status" value="1"/>
</dbReference>
<dbReference type="Pfam" id="PF08241">
    <property type="entry name" value="Methyltransf_11"/>
    <property type="match status" value="1"/>
</dbReference>
<feature type="domain" description="Methyltransferase type 11" evidence="2">
    <location>
        <begin position="69"/>
        <end position="166"/>
    </location>
</feature>